<dbReference type="GO" id="GO:0046034">
    <property type="term" value="P:ATP metabolic process"/>
    <property type="evidence" value="ECO:0007669"/>
    <property type="project" value="InterPro"/>
</dbReference>
<evidence type="ECO:0000256" key="3">
    <source>
        <dbReference type="ARBA" id="ARBA00023065"/>
    </source>
</evidence>
<dbReference type="GO" id="GO:0016469">
    <property type="term" value="C:proton-transporting two-sector ATPase complex"/>
    <property type="evidence" value="ECO:0007669"/>
    <property type="project" value="UniProtKB-ARBA"/>
</dbReference>
<keyword evidence="3" id="KW-0406">Ion transport</keyword>
<organism evidence="5 6">
    <name type="scientific">Listeria grandensis FSL F6-0971</name>
    <dbReference type="NCBI Taxonomy" id="1265819"/>
    <lineage>
        <taxon>Bacteria</taxon>
        <taxon>Bacillati</taxon>
        <taxon>Bacillota</taxon>
        <taxon>Bacilli</taxon>
        <taxon>Bacillales</taxon>
        <taxon>Listeriaceae</taxon>
        <taxon>Listeria</taxon>
    </lineage>
</organism>
<dbReference type="EC" id="3.6.3.14" evidence="5"/>
<evidence type="ECO:0000256" key="2">
    <source>
        <dbReference type="ARBA" id="ARBA00022448"/>
    </source>
</evidence>
<comment type="similarity">
    <text evidence="1">Belongs to the ATPase alpha/beta chains family.</text>
</comment>
<evidence type="ECO:0000313" key="5">
    <source>
        <dbReference type="EMBL" id="EUJ24157.1"/>
    </source>
</evidence>
<evidence type="ECO:0000256" key="1">
    <source>
        <dbReference type="ARBA" id="ARBA00008936"/>
    </source>
</evidence>
<dbReference type="InterPro" id="IPR036121">
    <property type="entry name" value="ATPase_F1/V1/A1_a/bsu_N_sf"/>
</dbReference>
<dbReference type="GO" id="GO:1902600">
    <property type="term" value="P:proton transmembrane transport"/>
    <property type="evidence" value="ECO:0007669"/>
    <property type="project" value="InterPro"/>
</dbReference>
<evidence type="ECO:0000313" key="6">
    <source>
        <dbReference type="Proteomes" id="UP000019253"/>
    </source>
</evidence>
<keyword evidence="6" id="KW-1185">Reference proteome</keyword>
<dbReference type="AlphaFoldDB" id="W7BDZ0"/>
<accession>W7BDZ0</accession>
<proteinExistence type="inferred from homology"/>
<dbReference type="SUPFAM" id="SSF50615">
    <property type="entry name" value="N-terminal domain of alpha and beta subunits of F1 ATP synthase"/>
    <property type="match status" value="1"/>
</dbReference>
<dbReference type="InterPro" id="IPR004100">
    <property type="entry name" value="ATPase_F1/V1/A1_a/bsu_N"/>
</dbReference>
<keyword evidence="5" id="KW-0378">Hydrolase</keyword>
<name>W7BDZ0_9LIST</name>
<dbReference type="GO" id="GO:1902495">
    <property type="term" value="C:transmembrane transporter complex"/>
    <property type="evidence" value="ECO:0007669"/>
    <property type="project" value="UniProtKB-ARBA"/>
</dbReference>
<sequence length="47" mass="5354">MTEGRIIQVMGPVVDVKFDNHLPEIYNALKVEYKAQSEEEKKCGTNT</sequence>
<protein>
    <submittedName>
        <fullName evidence="5">F0F1 ATP synthase subunit beta</fullName>
        <ecNumber evidence="5">3.6.3.14</ecNumber>
    </submittedName>
</protein>
<dbReference type="STRING" id="1265819.PGRAN_05526"/>
<dbReference type="EMBL" id="AODD01000005">
    <property type="protein sequence ID" value="EUJ24157.1"/>
    <property type="molecule type" value="Genomic_DNA"/>
</dbReference>
<dbReference type="Pfam" id="PF02874">
    <property type="entry name" value="ATP-synt_ab_N"/>
    <property type="match status" value="1"/>
</dbReference>
<dbReference type="GO" id="GO:0016787">
    <property type="term" value="F:hydrolase activity"/>
    <property type="evidence" value="ECO:0007669"/>
    <property type="project" value="UniProtKB-KW"/>
</dbReference>
<dbReference type="Gene3D" id="2.40.10.170">
    <property type="match status" value="1"/>
</dbReference>
<evidence type="ECO:0000259" key="4">
    <source>
        <dbReference type="Pfam" id="PF02874"/>
    </source>
</evidence>
<feature type="domain" description="ATPase F1/V1/A1 complex alpha/beta subunit N-terminal" evidence="4">
    <location>
        <begin position="6"/>
        <end position="35"/>
    </location>
</feature>
<keyword evidence="2" id="KW-0813">Transport</keyword>
<gene>
    <name evidence="5" type="ORF">PGRAN_05526</name>
</gene>
<comment type="caution">
    <text evidence="5">The sequence shown here is derived from an EMBL/GenBank/DDBJ whole genome shotgun (WGS) entry which is preliminary data.</text>
</comment>
<reference evidence="5 6" key="1">
    <citation type="journal article" date="2014" name="Int. J. Syst. Evol. Microbiol.">
        <title>Listeria floridensis sp. nov., Listeria aquatica sp. nov., Listeria cornellensis sp. nov., Listeria riparia sp. nov. and Listeria grandensis sp. nov., from agricultural and natural environments.</title>
        <authorList>
            <person name="den Bakker H.C."/>
            <person name="Warchocki S."/>
            <person name="Wright E.M."/>
            <person name="Allred A.F."/>
            <person name="Ahlstrom C."/>
            <person name="Manuel C.S."/>
            <person name="Stasiewicz M.J."/>
            <person name="Burrell A."/>
            <person name="Roof S."/>
            <person name="Strawn L."/>
            <person name="Fortes E.D."/>
            <person name="Nightingale K.K."/>
            <person name="Kephart D."/>
            <person name="Wiedmann M."/>
        </authorList>
    </citation>
    <scope>NUCLEOTIDE SEQUENCE [LARGE SCALE GENOMIC DNA]</scope>
    <source>
        <strain evidence="6">FSL F6-971</strain>
    </source>
</reference>
<dbReference type="Proteomes" id="UP000019253">
    <property type="component" value="Unassembled WGS sequence"/>
</dbReference>